<evidence type="ECO:0000256" key="10">
    <source>
        <dbReference type="ARBA" id="ARBA00022695"/>
    </source>
</evidence>
<dbReference type="InterPro" id="IPR016720">
    <property type="entry name" value="PC_Trfase_euk"/>
</dbReference>
<evidence type="ECO:0000256" key="11">
    <source>
        <dbReference type="ARBA" id="ARBA00022989"/>
    </source>
</evidence>
<reference evidence="18 19" key="1">
    <citation type="journal article" date="2020" name="bioRxiv">
        <title>Metabolic contributions of an alphaproteobacterial endosymbiont in the apicomplexan Cardiosporidium cionae.</title>
        <authorList>
            <person name="Hunter E.S."/>
            <person name="Paight C.J."/>
            <person name="Lane C.E."/>
        </authorList>
    </citation>
    <scope>NUCLEOTIDE SEQUENCE [LARGE SCALE GENOMIC DNA]</scope>
    <source>
        <strain evidence="18">ESH_2018</strain>
    </source>
</reference>
<evidence type="ECO:0000256" key="1">
    <source>
        <dbReference type="ARBA" id="ARBA00001698"/>
    </source>
</evidence>
<evidence type="ECO:0000313" key="18">
    <source>
        <dbReference type="EMBL" id="KAF8820605.1"/>
    </source>
</evidence>
<evidence type="ECO:0000256" key="9">
    <source>
        <dbReference type="ARBA" id="ARBA00022692"/>
    </source>
</evidence>
<keyword evidence="9 16" id="KW-0812">Transmembrane</keyword>
<evidence type="ECO:0000256" key="2">
    <source>
        <dbReference type="ARBA" id="ARBA00004141"/>
    </source>
</evidence>
<sequence length="489" mass="55505">MKVSHTLAASTSASFHIRRKKSMKDSLGYNGDESFQNDRRRVSPDAQIGETENDTDYFFTDAKNEARSYNLSRQNFYSQVNKRADAGTPRRKNAVLTPVLEIDKSFEKKLSTLKVRTVWTIILVLGFLVILSAGHLYCSLLVMGLIVGIYHEIISLKRKRENNKKLPQFFFLRWYWFFVSIAGIGTPWLVQHLPKNDTIELLLSYHSLSIFCLAFLGFVWFILSLRQYTLRYQFSQLAIMLLTLMYVVWQALLYISNIYHGLLWFILPSTLVIINDVSAYLCGLTFGRTRLIKLSPKKTVEGYVGASIITLIWSVFLAWWLQQYKIMICPQEGIDLSPFSMWSKLDCSPSDIFIPVTFAAPQVLQAFGWSSITVTPMLLHSLIIGAFAAFCAPFGGFFASAFKRTVKIKDFGDSIPGHGGITDRFDCQILMGVFTYFYVATFVARPSLPRSASNVLTAILSLSTNDQVLVFKKLSALLHKKNVFASMTP</sequence>
<evidence type="ECO:0000256" key="14">
    <source>
        <dbReference type="ARBA" id="ARBA00023209"/>
    </source>
</evidence>
<protein>
    <recommendedName>
        <fullName evidence="6 16">Phosphatidate cytidylyltransferase</fullName>
        <ecNumber evidence="6 16">2.7.7.41</ecNumber>
    </recommendedName>
</protein>
<evidence type="ECO:0000256" key="16">
    <source>
        <dbReference type="RuleBase" id="RU003938"/>
    </source>
</evidence>
<organism evidence="18 19">
    <name type="scientific">Cardiosporidium cionae</name>
    <dbReference type="NCBI Taxonomy" id="476202"/>
    <lineage>
        <taxon>Eukaryota</taxon>
        <taxon>Sar</taxon>
        <taxon>Alveolata</taxon>
        <taxon>Apicomplexa</taxon>
        <taxon>Aconoidasida</taxon>
        <taxon>Nephromycida</taxon>
        <taxon>Cardiosporidium</taxon>
    </lineage>
</organism>
<evidence type="ECO:0000256" key="8">
    <source>
        <dbReference type="ARBA" id="ARBA00022679"/>
    </source>
</evidence>
<dbReference type="GO" id="GO:0016779">
    <property type="term" value="F:nucleotidyltransferase activity"/>
    <property type="evidence" value="ECO:0007669"/>
    <property type="project" value="UniProtKB-KW"/>
</dbReference>
<keyword evidence="8 16" id="KW-0808">Transferase</keyword>
<feature type="transmembrane region" description="Helical" evidence="17">
    <location>
        <begin position="118"/>
        <end position="150"/>
    </location>
</feature>
<feature type="transmembrane region" description="Helical" evidence="17">
    <location>
        <begin position="171"/>
        <end position="190"/>
    </location>
</feature>
<keyword evidence="19" id="KW-1185">Reference proteome</keyword>
<proteinExistence type="inferred from homology"/>
<dbReference type="PROSITE" id="PS01315">
    <property type="entry name" value="CDS"/>
    <property type="match status" value="1"/>
</dbReference>
<keyword evidence="11 17" id="KW-1133">Transmembrane helix</keyword>
<feature type="transmembrane region" description="Helical" evidence="17">
    <location>
        <begin position="377"/>
        <end position="399"/>
    </location>
</feature>
<comment type="catalytic activity">
    <reaction evidence="1 16">
        <text>a 1,2-diacyl-sn-glycero-3-phosphate + CTP + H(+) = a CDP-1,2-diacyl-sn-glycerol + diphosphate</text>
        <dbReference type="Rhea" id="RHEA:16229"/>
        <dbReference type="ChEBI" id="CHEBI:15378"/>
        <dbReference type="ChEBI" id="CHEBI:33019"/>
        <dbReference type="ChEBI" id="CHEBI:37563"/>
        <dbReference type="ChEBI" id="CHEBI:58332"/>
        <dbReference type="ChEBI" id="CHEBI:58608"/>
        <dbReference type="EC" id="2.7.7.41"/>
    </reaction>
</comment>
<feature type="transmembrane region" description="Helical" evidence="17">
    <location>
        <begin position="237"/>
        <end position="256"/>
    </location>
</feature>
<dbReference type="EMBL" id="JADAQX010000344">
    <property type="protein sequence ID" value="KAF8820605.1"/>
    <property type="molecule type" value="Genomic_DNA"/>
</dbReference>
<comment type="pathway">
    <text evidence="3 16">Phospholipid metabolism; CDP-diacylglycerol biosynthesis; CDP-diacylglycerol from sn-glycerol 3-phosphate: step 3/3.</text>
</comment>
<evidence type="ECO:0000256" key="15">
    <source>
        <dbReference type="ARBA" id="ARBA00023264"/>
    </source>
</evidence>
<keyword evidence="15" id="KW-1208">Phospholipid metabolism</keyword>
<evidence type="ECO:0000256" key="12">
    <source>
        <dbReference type="ARBA" id="ARBA00023098"/>
    </source>
</evidence>
<name>A0ABQ7J9F7_9APIC</name>
<dbReference type="Pfam" id="PF01148">
    <property type="entry name" value="CTP_transf_1"/>
    <property type="match status" value="1"/>
</dbReference>
<comment type="caution">
    <text evidence="18">The sequence shown here is derived from an EMBL/GenBank/DDBJ whole genome shotgun (WGS) entry which is preliminary data.</text>
</comment>
<accession>A0ABQ7J9F7</accession>
<evidence type="ECO:0000256" key="3">
    <source>
        <dbReference type="ARBA" id="ARBA00005119"/>
    </source>
</evidence>
<keyword evidence="14" id="KW-0594">Phospholipid biosynthesis</keyword>
<comment type="pathway">
    <text evidence="4">Lipid metabolism.</text>
</comment>
<evidence type="ECO:0000256" key="5">
    <source>
        <dbReference type="ARBA" id="ARBA00010185"/>
    </source>
</evidence>
<evidence type="ECO:0000313" key="19">
    <source>
        <dbReference type="Proteomes" id="UP000823046"/>
    </source>
</evidence>
<keyword evidence="12" id="KW-0443">Lipid metabolism</keyword>
<evidence type="ECO:0000256" key="7">
    <source>
        <dbReference type="ARBA" id="ARBA00022516"/>
    </source>
</evidence>
<evidence type="ECO:0000256" key="13">
    <source>
        <dbReference type="ARBA" id="ARBA00023136"/>
    </source>
</evidence>
<keyword evidence="13 17" id="KW-0472">Membrane</keyword>
<keyword evidence="7" id="KW-0444">Lipid biosynthesis</keyword>
<dbReference type="InterPro" id="IPR000374">
    <property type="entry name" value="PC_trans"/>
</dbReference>
<keyword evidence="10 16" id="KW-0548">Nucleotidyltransferase</keyword>
<evidence type="ECO:0000256" key="6">
    <source>
        <dbReference type="ARBA" id="ARBA00012487"/>
    </source>
</evidence>
<dbReference type="PANTHER" id="PTHR13773">
    <property type="entry name" value="PHOSPHATIDATE CYTIDYLYLTRANSFERASE"/>
    <property type="match status" value="1"/>
</dbReference>
<feature type="transmembrane region" description="Helical" evidence="17">
    <location>
        <begin position="262"/>
        <end position="282"/>
    </location>
</feature>
<dbReference type="EC" id="2.7.7.41" evidence="6 16"/>
<feature type="transmembrane region" description="Helical" evidence="17">
    <location>
        <begin position="303"/>
        <end position="321"/>
    </location>
</feature>
<evidence type="ECO:0000256" key="4">
    <source>
        <dbReference type="ARBA" id="ARBA00005189"/>
    </source>
</evidence>
<feature type="transmembrane region" description="Helical" evidence="17">
    <location>
        <begin position="202"/>
        <end position="225"/>
    </location>
</feature>
<dbReference type="Proteomes" id="UP000823046">
    <property type="component" value="Unassembled WGS sequence"/>
</dbReference>
<comment type="subcellular location">
    <subcellularLocation>
        <location evidence="2">Membrane</location>
        <topology evidence="2">Multi-pass membrane protein</topology>
    </subcellularLocation>
</comment>
<evidence type="ECO:0000256" key="17">
    <source>
        <dbReference type="SAM" id="Phobius"/>
    </source>
</evidence>
<gene>
    <name evidence="18" type="ORF">IE077_004456</name>
</gene>
<dbReference type="PIRSF" id="PIRSF018269">
    <property type="entry name" value="PC_trans_euk"/>
    <property type="match status" value="1"/>
</dbReference>
<dbReference type="PANTHER" id="PTHR13773:SF8">
    <property type="entry name" value="PHOSPHATIDATE CYTIDYLYLTRANSFERASE, PHOTORECEPTOR-SPECIFIC"/>
    <property type="match status" value="1"/>
</dbReference>
<comment type="similarity">
    <text evidence="5 16">Belongs to the CDS family.</text>
</comment>